<dbReference type="InterPro" id="IPR038765">
    <property type="entry name" value="Papain-like_cys_pep_sf"/>
</dbReference>
<evidence type="ECO:0000256" key="3">
    <source>
        <dbReference type="ARBA" id="ARBA00012759"/>
    </source>
</evidence>
<evidence type="ECO:0000256" key="1">
    <source>
        <dbReference type="ARBA" id="ARBA00000707"/>
    </source>
</evidence>
<keyword evidence="6" id="KW-0378">Hydrolase</keyword>
<feature type="region of interest" description="Disordered" evidence="8">
    <location>
        <begin position="43"/>
        <end position="84"/>
    </location>
</feature>
<dbReference type="PANTHER" id="PTHR12419:SF4">
    <property type="entry name" value="OTU DOMAIN-CONTAINING PROTEIN 5"/>
    <property type="match status" value="1"/>
</dbReference>
<dbReference type="PROSITE" id="PS50802">
    <property type="entry name" value="OTU"/>
    <property type="match status" value="1"/>
</dbReference>
<feature type="region of interest" description="Disordered" evidence="8">
    <location>
        <begin position="108"/>
        <end position="129"/>
    </location>
</feature>
<dbReference type="OrthoDB" id="409956at2759"/>
<dbReference type="SUPFAM" id="SSF54001">
    <property type="entry name" value="Cysteine proteinases"/>
    <property type="match status" value="1"/>
</dbReference>
<comment type="similarity">
    <text evidence="2">Belongs to the peptidase C85 family.</text>
</comment>
<feature type="compositionally biased region" description="Basic and acidic residues" evidence="8">
    <location>
        <begin position="1"/>
        <end position="11"/>
    </location>
</feature>
<dbReference type="EMBL" id="UXSR01005396">
    <property type="protein sequence ID" value="VDD81683.1"/>
    <property type="molecule type" value="Genomic_DNA"/>
</dbReference>
<dbReference type="GO" id="GO:0004843">
    <property type="term" value="F:cysteine-type deubiquitinase activity"/>
    <property type="evidence" value="ECO:0007669"/>
    <property type="project" value="UniProtKB-EC"/>
</dbReference>
<dbReference type="InterPro" id="IPR003323">
    <property type="entry name" value="OTU_dom"/>
</dbReference>
<evidence type="ECO:0000256" key="6">
    <source>
        <dbReference type="ARBA" id="ARBA00022801"/>
    </source>
</evidence>
<feature type="region of interest" description="Disordered" evidence="8">
    <location>
        <begin position="400"/>
        <end position="433"/>
    </location>
</feature>
<feature type="compositionally biased region" description="Low complexity" evidence="8">
    <location>
        <begin position="416"/>
        <end position="429"/>
    </location>
</feature>
<comment type="catalytic activity">
    <reaction evidence="1">
        <text>Thiol-dependent hydrolysis of ester, thioester, amide, peptide and isopeptide bonds formed by the C-terminal Gly of ubiquitin (a 76-residue protein attached to proteins as an intracellular targeting signal).</text>
        <dbReference type="EC" id="3.4.19.12"/>
    </reaction>
</comment>
<gene>
    <name evidence="10" type="ORF">MCOS_LOCUS7686</name>
</gene>
<dbReference type="Gene3D" id="3.90.70.80">
    <property type="match status" value="1"/>
</dbReference>
<evidence type="ECO:0000256" key="4">
    <source>
        <dbReference type="ARBA" id="ARBA00022670"/>
    </source>
</evidence>
<keyword evidence="5" id="KW-0833">Ubl conjugation pathway</keyword>
<organism evidence="10 11">
    <name type="scientific">Mesocestoides corti</name>
    <name type="common">Flatworm</name>
    <dbReference type="NCBI Taxonomy" id="53468"/>
    <lineage>
        <taxon>Eukaryota</taxon>
        <taxon>Metazoa</taxon>
        <taxon>Spiralia</taxon>
        <taxon>Lophotrochozoa</taxon>
        <taxon>Platyhelminthes</taxon>
        <taxon>Cestoda</taxon>
        <taxon>Eucestoda</taxon>
        <taxon>Cyclophyllidea</taxon>
        <taxon>Mesocestoididae</taxon>
        <taxon>Mesocestoides</taxon>
    </lineage>
</organism>
<evidence type="ECO:0000259" key="9">
    <source>
        <dbReference type="PROSITE" id="PS50802"/>
    </source>
</evidence>
<dbReference type="PANTHER" id="PTHR12419">
    <property type="entry name" value="OTU DOMAIN CONTAINING PROTEIN"/>
    <property type="match status" value="1"/>
</dbReference>
<dbReference type="GO" id="GO:0006508">
    <property type="term" value="P:proteolysis"/>
    <property type="evidence" value="ECO:0007669"/>
    <property type="project" value="UniProtKB-KW"/>
</dbReference>
<feature type="region of interest" description="Disordered" evidence="8">
    <location>
        <begin position="1"/>
        <end position="30"/>
    </location>
</feature>
<dbReference type="InterPro" id="IPR050704">
    <property type="entry name" value="Peptidase_C85-like"/>
</dbReference>
<proteinExistence type="inferred from homology"/>
<evidence type="ECO:0000313" key="11">
    <source>
        <dbReference type="Proteomes" id="UP000267029"/>
    </source>
</evidence>
<dbReference type="Proteomes" id="UP000267029">
    <property type="component" value="Unassembled WGS sequence"/>
</dbReference>
<dbReference type="Pfam" id="PF02338">
    <property type="entry name" value="OTU"/>
    <property type="match status" value="1"/>
</dbReference>
<evidence type="ECO:0000313" key="10">
    <source>
        <dbReference type="EMBL" id="VDD81683.1"/>
    </source>
</evidence>
<evidence type="ECO:0000256" key="2">
    <source>
        <dbReference type="ARBA" id="ARBA00010407"/>
    </source>
</evidence>
<dbReference type="FunFam" id="3.90.70.80:FF:000018">
    <property type="entry name" value="OTU domain-containing protein 5-B"/>
    <property type="match status" value="1"/>
</dbReference>
<reference evidence="10 11" key="1">
    <citation type="submission" date="2018-10" db="EMBL/GenBank/DDBJ databases">
        <authorList>
            <consortium name="Pathogen Informatics"/>
        </authorList>
    </citation>
    <scope>NUCLEOTIDE SEQUENCE [LARGE SCALE GENOMIC DNA]</scope>
</reference>
<keyword evidence="11" id="KW-1185">Reference proteome</keyword>
<feature type="domain" description="OTU" evidence="9">
    <location>
        <begin position="203"/>
        <end position="325"/>
    </location>
</feature>
<protein>
    <recommendedName>
        <fullName evidence="3">ubiquitinyl hydrolase 1</fullName>
        <ecNumber evidence="3">3.4.19.12</ecNumber>
    </recommendedName>
    <alternativeName>
        <fullName evidence="7">Deubiquitinating enzyme A</fullName>
    </alternativeName>
</protein>
<name>A0A0R3UJJ3_MESCO</name>
<dbReference type="GO" id="GO:0016579">
    <property type="term" value="P:protein deubiquitination"/>
    <property type="evidence" value="ECO:0007669"/>
    <property type="project" value="TreeGrafter"/>
</dbReference>
<dbReference type="CDD" id="cd22752">
    <property type="entry name" value="OTU_OTUD5-like"/>
    <property type="match status" value="1"/>
</dbReference>
<dbReference type="GO" id="GO:0061578">
    <property type="term" value="F:K63-linked deubiquitinase activity"/>
    <property type="evidence" value="ECO:0007669"/>
    <property type="project" value="TreeGrafter"/>
</dbReference>
<dbReference type="STRING" id="53468.A0A0R3UJJ3"/>
<evidence type="ECO:0000256" key="7">
    <source>
        <dbReference type="ARBA" id="ARBA00033460"/>
    </source>
</evidence>
<feature type="compositionally biased region" description="Basic and acidic residues" evidence="8">
    <location>
        <begin position="58"/>
        <end position="67"/>
    </location>
</feature>
<evidence type="ECO:0000256" key="5">
    <source>
        <dbReference type="ARBA" id="ARBA00022786"/>
    </source>
</evidence>
<evidence type="ECO:0000256" key="8">
    <source>
        <dbReference type="SAM" id="MobiDB-lite"/>
    </source>
</evidence>
<dbReference type="AlphaFoldDB" id="A0A0R3UJJ3"/>
<keyword evidence="4" id="KW-0645">Protease</keyword>
<accession>A0A0R3UJJ3</accession>
<sequence>MVYRRDREKAPDGNSTSEISSDSTEEDLDNLIDDLLEKLAVCPSRPQRMTIKNRKERSKHERSDRSSAVDVAGTSKDDSRSFGFQRYQYSPEERGQGIVRGRGRQLRSHIPSTGVRPSQFPYPTYVPTENLHTQPLKRRWPRSLETSKKPCDQLSDCLDDVTEAGAGNNSEDEYYNITDTATQNTSKAEDNSLEQLLKEKKGLKVVRVHGDGACLFRSVSHQVYGDEEKHEIVRKQVVDYMYKNREHFSQYVTEDFDHYLHRKRQPTCYGNHLEIQAISELYNRPVEIYYNNVVPINVFHAEYSHDVPIRLRYCGRTHYNSIIDPCKPSFGHGLGMPNYQPGLPEKDLVKQAILESEASELEEAMLRDKLAESETKQLEDCIAEHVLRESLFEHVKAHLDSPTIDRQRSTPPPAASSPSASDPSTTTTTNSRAYQPSLSVAASGSLQQAACSSSALSKPSSSASAAAADPGLGDFAVLQHIPPSMLGELLEISERC</sequence>
<dbReference type="EC" id="3.4.19.12" evidence="3"/>